<keyword evidence="2" id="KW-1185">Reference proteome</keyword>
<accession>A0A7Y9YHD3</accession>
<reference evidence="1 2" key="1">
    <citation type="submission" date="2020-07" db="EMBL/GenBank/DDBJ databases">
        <title>Sequencing the genomes of 1000 actinobacteria strains.</title>
        <authorList>
            <person name="Klenk H.-P."/>
        </authorList>
    </citation>
    <scope>NUCLEOTIDE SEQUENCE [LARGE SCALE GENOMIC DNA]</scope>
    <source>
        <strain evidence="1 2">DSM 18248</strain>
    </source>
</reference>
<protein>
    <recommendedName>
        <fullName evidence="3">RNA polymerase sigma-70 factor, ECF subfamily</fullName>
    </recommendedName>
</protein>
<proteinExistence type="predicted"/>
<evidence type="ECO:0008006" key="3">
    <source>
        <dbReference type="Google" id="ProtNLM"/>
    </source>
</evidence>
<dbReference type="AlphaFoldDB" id="A0A7Y9YHD3"/>
<dbReference type="Proteomes" id="UP000537326">
    <property type="component" value="Unassembled WGS sequence"/>
</dbReference>
<evidence type="ECO:0000313" key="2">
    <source>
        <dbReference type="Proteomes" id="UP000537326"/>
    </source>
</evidence>
<comment type="caution">
    <text evidence="1">The sequence shown here is derived from an EMBL/GenBank/DDBJ whole genome shotgun (WGS) entry which is preliminary data.</text>
</comment>
<organism evidence="1 2">
    <name type="scientific">Nocardioides marinus</name>
    <dbReference type="NCBI Taxonomy" id="374514"/>
    <lineage>
        <taxon>Bacteria</taxon>
        <taxon>Bacillati</taxon>
        <taxon>Actinomycetota</taxon>
        <taxon>Actinomycetes</taxon>
        <taxon>Propionibacteriales</taxon>
        <taxon>Nocardioidaceae</taxon>
        <taxon>Nocardioides</taxon>
    </lineage>
</organism>
<evidence type="ECO:0000313" key="1">
    <source>
        <dbReference type="EMBL" id="NYI12240.1"/>
    </source>
</evidence>
<dbReference type="EMBL" id="JACBZI010000001">
    <property type="protein sequence ID" value="NYI12240.1"/>
    <property type="molecule type" value="Genomic_DNA"/>
</dbReference>
<dbReference type="RefSeq" id="WP_179532813.1">
    <property type="nucleotide sequence ID" value="NZ_BAAAPP010000001.1"/>
</dbReference>
<gene>
    <name evidence="1" type="ORF">BKA05_003755</name>
</gene>
<name>A0A7Y9YHD3_9ACTN</name>
<sequence length="92" mass="9892">MTPSSLSVPGTTDGLHDALVRLGRGRRGELGQVYDQSVTPALRLALARTRGDRRAAEALLVRAYAEVRRLAVEYPGSGIRALPWVLAVVARA</sequence>